<comment type="caution">
    <text evidence="1">The sequence shown here is derived from an EMBL/GenBank/DDBJ whole genome shotgun (WGS) entry which is preliminary data.</text>
</comment>
<sequence length="1822" mass="197366">MILDGDDIKRTWTLDECDYVQLLDHSSTSYSTERPDGLEPWSHLAMGSTNGTSTPISRSDFEMLEMNTPMFGQPKTEDVAIVGLSCRTAGGNDTPEKLWDFLLQKRNASGDIPEQRWEPWRQRDPRNAKVLDNIIRKGYFLDNLEHFDAAFFGISPKEAELMDPHQRLGLELAWEALENAGIDPKSLNGSDTAVYMGVDSDDYSRMLMEDLPTIEAWSGIGTAYHGIPNRISYHMGLQGPSTAVDAACASSLIAIHLARQAIVSGDSTVAICGGVNVICAPGLTHMLQKAGALTSEGVCRSFDDAASGYARGEGGAIVVLKRLSAAIDDNDNILAVMKSSASAQDGKTNGIMAPNSDAQELVARKALARAGDIDPLTIDYVEAHATSTALGDPTEINAIAKVYGSGRPADSPCYVGSIKPNVGHLEAAAGAIGFVKAVLSVQKGVIAPQALLNKLNTKIDWATSGLEVVRDQKDWPQRDVRRAAVCCYGYGGSVCHAILEQAPVNPNCDPAADKHSVATLVLSAMQQKRLLAVAASLAHWLAADGSSENLHSLARTLSQRRASHDYRASFLVSSHKDAIRSLTKFAEGSSDQWTTSNRILKGAAERGAVWVFSGHGAQWPDMGKALLHNSVFYQVLSSLEEDFYKEAGFSVIKALRTGDLGSSATIQVLTYAVQIGLSAVLRSNGVVPQAIIGHSVGEIAAAVVSGCLTEQEGAIVVSRRAKLYAHVQGQGAMVLIALSFEEAALRLKGRSDIVAAIRSSPSTCVISGTIEAVEWFIKHVETENIKHWMVQTDIGFHSPMLEPLVPALRESLGQDINPRPAVTPIYSTSAPNPRTLLLRDSDYWITNMVGTVRLVDAVDAAVDDGFRVFLEVSTHPIISHSISETLSARSVEDSTVLSIMARDVPAERSILRAVSQLHTLGVQVSFSALLGKGPWSTQVPTTPWVHKPYWKKISMASQTTAVQHDVDTHTVLGGLVEIAGSKTKVWTTTLDDKTKPYPLTHPLDGTEIIPAAVYCNTFHRATGATFLNNLEFRVPTPIAADRRELQVIVEGDKIRMATRLNVESVGNTDVEHAWIEHSTATFGTTDVIPQQQSFSISDMKKRIHQQLPHDFAYKYLHSIGVSDIAFPWAVLEHYGNEKEMLVKMDMDPSSQALTWDEKSWAPFLDAATSVGSSIFFKSVRMRIVSGIDQVLFVSKQIPPKVGYLFIKESSEGVNLKADIGVLSETGDLLSMIKGMRFSEVEAVHDTSRGVDSLVHQLAWVPPKFAETPLPMSNIIVVSENSQDTDNYVNALEIMARQVLVVPSADYLSGSDVKSLLQAKDTIVIYLPGTVLHFNDISKKAHAFTCETARILAILTDIPTTPKMFVVTDAAYKGQSPTGLAQYPLYGFARVAASEYPELWGGLIDNEGPAFPLLPLRYVKEQSVVRMQDGLPRIARLRPFAKNQQGDEPTGSLLPQPHGTYLVTGGFGDVGLEVLDFLVKNGARRIVVVSRRPLPPRRDWSLDSSSMAPIIEQIKILESLGVTIHAVALDIGSPSASTELSAALDRLSLPPVLGVIHAAGVSGYGYIKDTTADSYASVMSPKVQGALNLHSMFPAGTLDFFVLFSSIGQIIGTPGQSAYAASNAFLDGLATHRRSQGCNSVAIQWTAWRGLGLASETELVDLELQSKGVTDITIQEGFQAWTHLSGVDTNHAVITRTRILGSDEPLPCDLIKDVVQRRAAVVSSTISALSTAATAAKPKSGPELRSHLNAEIKNCLSRVLHLDVEEIEDRVAIADLGVDSVMTVALRQQLHKTMGVTVPPTLTWNHPTVAHLVEWFYRKVGSK</sequence>
<accession>A0ACC2IBV2</accession>
<organism evidence="1 2">
    <name type="scientific">Boeremia exigua</name>
    <dbReference type="NCBI Taxonomy" id="749465"/>
    <lineage>
        <taxon>Eukaryota</taxon>
        <taxon>Fungi</taxon>
        <taxon>Dikarya</taxon>
        <taxon>Ascomycota</taxon>
        <taxon>Pezizomycotina</taxon>
        <taxon>Dothideomycetes</taxon>
        <taxon>Pleosporomycetidae</taxon>
        <taxon>Pleosporales</taxon>
        <taxon>Pleosporineae</taxon>
        <taxon>Didymellaceae</taxon>
        <taxon>Boeremia</taxon>
    </lineage>
</organism>
<keyword evidence="2" id="KW-1185">Reference proteome</keyword>
<evidence type="ECO:0000313" key="1">
    <source>
        <dbReference type="EMBL" id="KAJ8112680.1"/>
    </source>
</evidence>
<dbReference type="Proteomes" id="UP001153331">
    <property type="component" value="Unassembled WGS sequence"/>
</dbReference>
<gene>
    <name evidence="1" type="ORF">OPT61_g5007</name>
</gene>
<reference evidence="1" key="1">
    <citation type="submission" date="2022-11" db="EMBL/GenBank/DDBJ databases">
        <title>Genome Sequence of Boeremia exigua.</title>
        <authorList>
            <person name="Buettner E."/>
        </authorList>
    </citation>
    <scope>NUCLEOTIDE SEQUENCE</scope>
    <source>
        <strain evidence="1">CU02</strain>
    </source>
</reference>
<name>A0ACC2IBV2_9PLEO</name>
<protein>
    <submittedName>
        <fullName evidence="1">Uncharacterized protein</fullName>
    </submittedName>
</protein>
<dbReference type="EMBL" id="JAPHNI010000306">
    <property type="protein sequence ID" value="KAJ8112680.1"/>
    <property type="molecule type" value="Genomic_DNA"/>
</dbReference>
<proteinExistence type="predicted"/>
<evidence type="ECO:0000313" key="2">
    <source>
        <dbReference type="Proteomes" id="UP001153331"/>
    </source>
</evidence>